<dbReference type="EC" id="2.7.7.6" evidence="5"/>
<dbReference type="HAMAP" id="MF_01553">
    <property type="entry name" value="RNApol_bact_RpoY"/>
    <property type="match status" value="1"/>
</dbReference>
<comment type="function">
    <text evidence="5">A non-essential component of RNA polymerase (RNAP).</text>
</comment>
<evidence type="ECO:0000256" key="4">
    <source>
        <dbReference type="ARBA" id="ARBA00023163"/>
    </source>
</evidence>
<dbReference type="OrthoDB" id="2147503at2"/>
<comment type="caution">
    <text evidence="6">The sequence shown here is derived from an EMBL/GenBank/DDBJ whole genome shotgun (WGS) entry which is preliminary data.</text>
</comment>
<accession>A0A0A3J5M5</accession>
<dbReference type="Pfam" id="PF07288">
    <property type="entry name" value="RpoY"/>
    <property type="match status" value="1"/>
</dbReference>
<dbReference type="InterPro" id="IPR009907">
    <property type="entry name" value="RpoY"/>
</dbReference>
<gene>
    <name evidence="5" type="primary">rpoY</name>
    <name evidence="6" type="ORF">CD30_02535</name>
</gene>
<evidence type="ECO:0000313" key="7">
    <source>
        <dbReference type="Proteomes" id="UP000030595"/>
    </source>
</evidence>
<comment type="subunit">
    <text evidence="5">RNAP is composed of a core of 2 alpha, a beta and a beta' subunit. The core is associated with a delta subunit, and at least one of epsilon or omega. When a sigma factor is associated with the core the holoenzyme is formed, which can initiate transcription.</text>
</comment>
<keyword evidence="7" id="KW-1185">Reference proteome</keyword>
<dbReference type="RefSeq" id="WP_036172045.1">
    <property type="nucleotide sequence ID" value="NZ_AVCZ01000002.1"/>
</dbReference>
<evidence type="ECO:0000313" key="6">
    <source>
        <dbReference type="EMBL" id="KGR92221.1"/>
    </source>
</evidence>
<dbReference type="eggNOG" id="COG5503">
    <property type="taxonomic scope" value="Bacteria"/>
</dbReference>
<keyword evidence="4 5" id="KW-0804">Transcription</keyword>
<dbReference type="NCBIfam" id="NF010188">
    <property type="entry name" value="PRK13667.1"/>
    <property type="match status" value="1"/>
</dbReference>
<comment type="similarity">
    <text evidence="5">Belongs to the RNA polymerase subunit epsilon family.</text>
</comment>
<reference evidence="6 7" key="1">
    <citation type="submission" date="2014-02" db="EMBL/GenBank/DDBJ databases">
        <title>Draft genome sequence of Lysinibacillus massiliensis CCUG 49529.</title>
        <authorList>
            <person name="Zhang F."/>
            <person name="Wang G."/>
            <person name="Zhang L."/>
        </authorList>
    </citation>
    <scope>NUCLEOTIDE SEQUENCE [LARGE SCALE GENOMIC DNA]</scope>
    <source>
        <strain evidence="6 7">CCUG 49529</strain>
    </source>
</reference>
<dbReference type="GO" id="GO:0006351">
    <property type="term" value="P:DNA-templated transcription"/>
    <property type="evidence" value="ECO:0007669"/>
    <property type="project" value="UniProtKB-UniRule"/>
</dbReference>
<dbReference type="Gene3D" id="3.10.20.730">
    <property type="entry name" value="RNAP, epsilon subunit-like"/>
    <property type="match status" value="1"/>
</dbReference>
<protein>
    <recommendedName>
        <fullName evidence="5">DNA-directed RNA polymerase subunit epsilon</fullName>
        <shortName evidence="5">RNAP epsilon subunit</shortName>
        <ecNumber evidence="5">2.7.7.6</ecNumber>
    </recommendedName>
    <alternativeName>
        <fullName evidence="5">RNA polymerase epsilon subunit</fullName>
    </alternativeName>
    <alternativeName>
        <fullName evidence="5">Transcriptase subunit epsilon</fullName>
    </alternativeName>
</protein>
<keyword evidence="3 5" id="KW-0548">Nucleotidyltransferase</keyword>
<evidence type="ECO:0000256" key="1">
    <source>
        <dbReference type="ARBA" id="ARBA00022478"/>
    </source>
</evidence>
<dbReference type="GO" id="GO:0003677">
    <property type="term" value="F:DNA binding"/>
    <property type="evidence" value="ECO:0007669"/>
    <property type="project" value="UniProtKB-UniRule"/>
</dbReference>
<proteinExistence type="inferred from homology"/>
<organism evidence="6 7">
    <name type="scientific">Ureibacillus massiliensis 4400831 = CIP 108448 = CCUG 49529</name>
    <dbReference type="NCBI Taxonomy" id="1211035"/>
    <lineage>
        <taxon>Bacteria</taxon>
        <taxon>Bacillati</taxon>
        <taxon>Bacillota</taxon>
        <taxon>Bacilli</taxon>
        <taxon>Bacillales</taxon>
        <taxon>Caryophanaceae</taxon>
        <taxon>Ureibacillus</taxon>
    </lineage>
</organism>
<sequence>MIYKVYYQQNAQEVPVRENTNSLYLEASSEREVRQYLKDRNYNIEYIQLLEGNYLEYEKNSPNFRLENA</sequence>
<dbReference type="Proteomes" id="UP000030595">
    <property type="component" value="Unassembled WGS sequence"/>
</dbReference>
<keyword evidence="1 5" id="KW-0240">DNA-directed RNA polymerase</keyword>
<dbReference type="GO" id="GO:0003899">
    <property type="term" value="F:DNA-directed RNA polymerase activity"/>
    <property type="evidence" value="ECO:0007669"/>
    <property type="project" value="UniProtKB-UniRule"/>
</dbReference>
<dbReference type="AlphaFoldDB" id="A0A0A3J5M5"/>
<dbReference type="EMBL" id="JPVQ01000002">
    <property type="protein sequence ID" value="KGR92221.1"/>
    <property type="molecule type" value="Genomic_DNA"/>
</dbReference>
<evidence type="ECO:0000256" key="2">
    <source>
        <dbReference type="ARBA" id="ARBA00022679"/>
    </source>
</evidence>
<dbReference type="GO" id="GO:0000428">
    <property type="term" value="C:DNA-directed RNA polymerase complex"/>
    <property type="evidence" value="ECO:0007669"/>
    <property type="project" value="UniProtKB-KW"/>
</dbReference>
<keyword evidence="2 5" id="KW-0808">Transferase</keyword>
<evidence type="ECO:0000256" key="5">
    <source>
        <dbReference type="HAMAP-Rule" id="MF_01553"/>
    </source>
</evidence>
<evidence type="ECO:0000256" key="3">
    <source>
        <dbReference type="ARBA" id="ARBA00022695"/>
    </source>
</evidence>
<comment type="catalytic activity">
    <reaction evidence="5">
        <text>RNA(n) + a ribonucleoside 5'-triphosphate = RNA(n+1) + diphosphate</text>
        <dbReference type="Rhea" id="RHEA:21248"/>
        <dbReference type="Rhea" id="RHEA-COMP:14527"/>
        <dbReference type="Rhea" id="RHEA-COMP:17342"/>
        <dbReference type="ChEBI" id="CHEBI:33019"/>
        <dbReference type="ChEBI" id="CHEBI:61557"/>
        <dbReference type="ChEBI" id="CHEBI:140395"/>
        <dbReference type="EC" id="2.7.7.6"/>
    </reaction>
</comment>
<name>A0A0A3J5M5_9BACL</name>